<accession>A0ABX3ST67</accession>
<sequence length="185" mass="20365">MMALDTHEAKRRGDESLESVPSLAMLDVLLGLPLGCPIDVEDLTEHEVRMLRTAPHGCVEFTDTTVTRRLQVPTTVVAAVVRGTRWRTSLLRAAAFSAFTQRIVALKSPPRAAAVLEAQVVGVGIWVEREAGSFEELLAPEPFIPRYFKAAGWRFAENAYKAATEARTLSHDHTLGRASARCYCC</sequence>
<dbReference type="Proteomes" id="UP000243140">
    <property type="component" value="Unassembled WGS sequence"/>
</dbReference>
<comment type="caution">
    <text evidence="1">The sequence shown here is derived from an EMBL/GenBank/DDBJ whole genome shotgun (WGS) entry which is preliminary data.</text>
</comment>
<proteinExistence type="predicted"/>
<evidence type="ECO:0000313" key="2">
    <source>
        <dbReference type="Proteomes" id="UP000243140"/>
    </source>
</evidence>
<reference evidence="1 2" key="1">
    <citation type="submission" date="2017-02" db="EMBL/GenBank/DDBJ databases">
        <title>The new phylogeny of genus Mycobacterium.</title>
        <authorList>
            <person name="Tortoli E."/>
            <person name="Trovato A."/>
            <person name="Cirillo D.M."/>
        </authorList>
    </citation>
    <scope>NUCLEOTIDE SEQUENCE [LARGE SCALE GENOMIC DNA]</scope>
    <source>
        <strain evidence="1 2">IP1130001</strain>
    </source>
</reference>
<dbReference type="EMBL" id="MVHV01000007">
    <property type="protein sequence ID" value="ORA83657.1"/>
    <property type="molecule type" value="Genomic_DNA"/>
</dbReference>
<evidence type="ECO:0000313" key="1">
    <source>
        <dbReference type="EMBL" id="ORA83657.1"/>
    </source>
</evidence>
<organism evidence="1 2">
    <name type="scientific">Mycobacterium malmoense</name>
    <dbReference type="NCBI Taxonomy" id="1780"/>
    <lineage>
        <taxon>Bacteria</taxon>
        <taxon>Bacillati</taxon>
        <taxon>Actinomycetota</taxon>
        <taxon>Actinomycetes</taxon>
        <taxon>Mycobacteriales</taxon>
        <taxon>Mycobacteriaceae</taxon>
        <taxon>Mycobacterium</taxon>
    </lineage>
</organism>
<keyword evidence="2" id="KW-1185">Reference proteome</keyword>
<protein>
    <submittedName>
        <fullName evidence="1">Uncharacterized protein</fullName>
    </submittedName>
</protein>
<name>A0ABX3ST67_MYCMA</name>
<gene>
    <name evidence="1" type="ORF">BST29_08945</name>
</gene>